<name>A0A8C9NTF7_SERCA</name>
<dbReference type="InterPro" id="IPR003961">
    <property type="entry name" value="FN3_dom"/>
</dbReference>
<dbReference type="SUPFAM" id="SSF49265">
    <property type="entry name" value="Fibronectin type III"/>
    <property type="match status" value="1"/>
</dbReference>
<dbReference type="Proteomes" id="UP000694409">
    <property type="component" value="Unassembled WGS sequence"/>
</dbReference>
<evidence type="ECO:0000259" key="2">
    <source>
        <dbReference type="PROSITE" id="PS50853"/>
    </source>
</evidence>
<accession>A0A8C9NTF7</accession>
<dbReference type="PROSITE" id="PS50853">
    <property type="entry name" value="FN3"/>
    <property type="match status" value="1"/>
</dbReference>
<dbReference type="InterPro" id="IPR036116">
    <property type="entry name" value="FN3_sf"/>
</dbReference>
<proteinExistence type="predicted"/>
<dbReference type="PANTHER" id="PTHR37361:SF4">
    <property type="entry name" value="FIBRONECTIN TYPE-III DOMAIN-CONTAINING PROTEIN"/>
    <property type="match status" value="1"/>
</dbReference>
<feature type="domain" description="Fibronectin type-III" evidence="2">
    <location>
        <begin position="1"/>
        <end position="96"/>
    </location>
</feature>
<reference evidence="3" key="2">
    <citation type="submission" date="2025-09" db="UniProtKB">
        <authorList>
            <consortium name="Ensembl"/>
        </authorList>
    </citation>
    <scope>IDENTIFICATION</scope>
</reference>
<dbReference type="GeneTree" id="ENSGT00940000165545"/>
<keyword evidence="1" id="KW-1133">Transmembrane helix</keyword>
<evidence type="ECO:0000256" key="1">
    <source>
        <dbReference type="SAM" id="Phobius"/>
    </source>
</evidence>
<dbReference type="AlphaFoldDB" id="A0A8C9NTF7"/>
<protein>
    <recommendedName>
        <fullName evidence="2">Fibronectin type-III domain-containing protein</fullName>
    </recommendedName>
</protein>
<sequence>MGITIQNITGNTAMVIWPKMASCVDSFYSIMYHPNWNSMLSSYSRKSFQREERVPTTRSSFVVENLTPLTTYIMCVTCQSANPSSDQCRVFNTLERDPASASSTKKELALGIWLTSSVLLLIIAAVLLYGCLHLLCRRRHQRLQERSRSSKREPEEPWTKSTALVAPVKAGELLAGQLPSLPSLEAKGGGTILARELPMNTSQQVVDLFSYSILTTIPTTCEMHRLRVLRKSWHKPDKSFYTLFFFFFE</sequence>
<dbReference type="InterPro" id="IPR013783">
    <property type="entry name" value="Ig-like_fold"/>
</dbReference>
<keyword evidence="1" id="KW-0812">Transmembrane</keyword>
<organism evidence="3 4">
    <name type="scientific">Serinus canaria</name>
    <name type="common">Island canary</name>
    <name type="synonym">Fringilla canaria</name>
    <dbReference type="NCBI Taxonomy" id="9135"/>
    <lineage>
        <taxon>Eukaryota</taxon>
        <taxon>Metazoa</taxon>
        <taxon>Chordata</taxon>
        <taxon>Craniata</taxon>
        <taxon>Vertebrata</taxon>
        <taxon>Euteleostomi</taxon>
        <taxon>Archelosauria</taxon>
        <taxon>Archosauria</taxon>
        <taxon>Dinosauria</taxon>
        <taxon>Saurischia</taxon>
        <taxon>Theropoda</taxon>
        <taxon>Coelurosauria</taxon>
        <taxon>Aves</taxon>
        <taxon>Neognathae</taxon>
        <taxon>Neoaves</taxon>
        <taxon>Telluraves</taxon>
        <taxon>Australaves</taxon>
        <taxon>Passeriformes</taxon>
        <taxon>Passeroidea</taxon>
        <taxon>Fringillidae</taxon>
        <taxon>Carduelinae</taxon>
        <taxon>Serinus</taxon>
    </lineage>
</organism>
<dbReference type="Ensembl" id="ENSSCAT00000025533.1">
    <property type="protein sequence ID" value="ENSSCAP00000022923.1"/>
    <property type="gene ID" value="ENSSCAG00000016450.1"/>
</dbReference>
<evidence type="ECO:0000313" key="4">
    <source>
        <dbReference type="Proteomes" id="UP000694409"/>
    </source>
</evidence>
<dbReference type="OMA" id="RAPHEYF"/>
<keyword evidence="4" id="KW-1185">Reference proteome</keyword>
<dbReference type="Gene3D" id="2.60.40.10">
    <property type="entry name" value="Immunoglobulins"/>
    <property type="match status" value="1"/>
</dbReference>
<dbReference type="CDD" id="cd00063">
    <property type="entry name" value="FN3"/>
    <property type="match status" value="1"/>
</dbReference>
<evidence type="ECO:0000313" key="3">
    <source>
        <dbReference type="Ensembl" id="ENSSCAP00000022923.1"/>
    </source>
</evidence>
<feature type="transmembrane region" description="Helical" evidence="1">
    <location>
        <begin position="110"/>
        <end position="136"/>
    </location>
</feature>
<reference evidence="3" key="1">
    <citation type="submission" date="2025-08" db="UniProtKB">
        <authorList>
            <consortium name="Ensembl"/>
        </authorList>
    </citation>
    <scope>IDENTIFICATION</scope>
</reference>
<keyword evidence="1" id="KW-0472">Membrane</keyword>
<dbReference type="PANTHER" id="PTHR37361">
    <property type="entry name" value="FIBRONECTIN TYPE III DOMAIN-CONTAINING PROTEIN 9"/>
    <property type="match status" value="1"/>
</dbReference>